<name>A0A165WPH1_9AGAM</name>
<dbReference type="Proteomes" id="UP000076798">
    <property type="component" value="Unassembled WGS sequence"/>
</dbReference>
<sequence>MGFDIFSDGPTTHHTRPTIKSTSSNDALRSFQLTPPIPHSFTRQSLIMPANPHPRSARHEANIARARVAAAAAAARAKRSLRRKFVRALLHERVRYTNTMRFRTRSWNKRKGLPMWPLFHPLENLQTTVEAIRDFVLEYNTRVQPDDALPVSDDPDVYDLIAMC</sequence>
<dbReference type="EMBL" id="KV428606">
    <property type="protein sequence ID" value="KZT31393.1"/>
    <property type="molecule type" value="Genomic_DNA"/>
</dbReference>
<keyword evidence="3" id="KW-1185">Reference proteome</keyword>
<dbReference type="AlphaFoldDB" id="A0A165WPH1"/>
<protein>
    <submittedName>
        <fullName evidence="2">Uncharacterized protein</fullName>
    </submittedName>
</protein>
<reference evidence="2 3" key="1">
    <citation type="journal article" date="2016" name="Mol. Biol. Evol.">
        <title>Comparative Genomics of Early-Diverging Mushroom-Forming Fungi Provides Insights into the Origins of Lignocellulose Decay Capabilities.</title>
        <authorList>
            <person name="Nagy L.G."/>
            <person name="Riley R."/>
            <person name="Tritt A."/>
            <person name="Adam C."/>
            <person name="Daum C."/>
            <person name="Floudas D."/>
            <person name="Sun H."/>
            <person name="Yadav J.S."/>
            <person name="Pangilinan J."/>
            <person name="Larsson K.H."/>
            <person name="Matsuura K."/>
            <person name="Barry K."/>
            <person name="Labutti K."/>
            <person name="Kuo R."/>
            <person name="Ohm R.A."/>
            <person name="Bhattacharya S.S."/>
            <person name="Shirouzu T."/>
            <person name="Yoshinaga Y."/>
            <person name="Martin F.M."/>
            <person name="Grigoriev I.V."/>
            <person name="Hibbett D.S."/>
        </authorList>
    </citation>
    <scope>NUCLEOTIDE SEQUENCE [LARGE SCALE GENOMIC DNA]</scope>
    <source>
        <strain evidence="2 3">HHB10207 ss-3</strain>
    </source>
</reference>
<gene>
    <name evidence="2" type="ORF">SISSUDRAFT_1067791</name>
</gene>
<evidence type="ECO:0000313" key="2">
    <source>
        <dbReference type="EMBL" id="KZT31393.1"/>
    </source>
</evidence>
<organism evidence="2 3">
    <name type="scientific">Sistotremastrum suecicum HHB10207 ss-3</name>
    <dbReference type="NCBI Taxonomy" id="1314776"/>
    <lineage>
        <taxon>Eukaryota</taxon>
        <taxon>Fungi</taxon>
        <taxon>Dikarya</taxon>
        <taxon>Basidiomycota</taxon>
        <taxon>Agaricomycotina</taxon>
        <taxon>Agaricomycetes</taxon>
        <taxon>Sistotremastrales</taxon>
        <taxon>Sistotremastraceae</taxon>
        <taxon>Sistotremastrum</taxon>
    </lineage>
</organism>
<evidence type="ECO:0000256" key="1">
    <source>
        <dbReference type="SAM" id="MobiDB-lite"/>
    </source>
</evidence>
<evidence type="ECO:0000313" key="3">
    <source>
        <dbReference type="Proteomes" id="UP000076798"/>
    </source>
</evidence>
<accession>A0A165WPH1</accession>
<proteinExistence type="predicted"/>
<feature type="region of interest" description="Disordered" evidence="1">
    <location>
        <begin position="1"/>
        <end position="26"/>
    </location>
</feature>